<accession>A0ABD2IND0</accession>
<dbReference type="Proteomes" id="UP001620645">
    <property type="component" value="Unassembled WGS sequence"/>
</dbReference>
<gene>
    <name evidence="11" type="ORF">niasHS_014562</name>
</gene>
<dbReference type="InterPro" id="IPR009057">
    <property type="entry name" value="Homeodomain-like_sf"/>
</dbReference>
<evidence type="ECO:0000256" key="2">
    <source>
        <dbReference type="ARBA" id="ARBA00022491"/>
    </source>
</evidence>
<feature type="region of interest" description="Disordered" evidence="8">
    <location>
        <begin position="1"/>
        <end position="82"/>
    </location>
</feature>
<keyword evidence="3" id="KW-0479">Metal-binding</keyword>
<reference evidence="11 12" key="1">
    <citation type="submission" date="2024-10" db="EMBL/GenBank/DDBJ databases">
        <authorList>
            <person name="Kim D."/>
        </authorList>
    </citation>
    <scope>NUCLEOTIDE SEQUENCE [LARGE SCALE GENOMIC DNA]</scope>
    <source>
        <strain evidence="11">Taebaek</strain>
    </source>
</reference>
<keyword evidence="6" id="KW-0238">DNA-binding</keyword>
<feature type="region of interest" description="Disordered" evidence="8">
    <location>
        <begin position="202"/>
        <end position="221"/>
    </location>
</feature>
<dbReference type="SMART" id="SM00717">
    <property type="entry name" value="SANT"/>
    <property type="match status" value="1"/>
</dbReference>
<feature type="domain" description="SANT" evidence="10">
    <location>
        <begin position="273"/>
        <end position="320"/>
    </location>
</feature>
<sequence length="386" mass="43735">MADDDAQSDYEEEEEEDDEATLDEEEANLSSGDDCDNELRQLQEDGELSLEELQRKYYGGGEEREDENADSDEVLPSSSDAVDGLSSAAQTVASLRDRVFSAISDTCGQLSQTIRAYFQADDLEEDDDDTEDYEPPVLLKKSVRIGPQFQVTELPKRVQSMENQPLDELAEKLWCPSTDRCPNAFIDAYLTNFAQIKAVKKPCRNPSAPSTTPLADGRPANVPDDEDALLALMKHNYDPKAAKDSFMCSDETSQAFESANAPKRTQPTRPLAWTDEECEQFERAMNKHYKCFWKIHRDFLPCRTVGELVTFYYSWKKSERYDLWKAEKCRREQQMDARTTDFMGQLLDSVSHGENIAIEGGDKETTENSKPNQSQNGVGPMEKKEK</sequence>
<evidence type="ECO:0008006" key="13">
    <source>
        <dbReference type="Google" id="ProtNLM"/>
    </source>
</evidence>
<dbReference type="AlphaFoldDB" id="A0ABD2IND0"/>
<dbReference type="GO" id="GO:0005634">
    <property type="term" value="C:nucleus"/>
    <property type="evidence" value="ECO:0007669"/>
    <property type="project" value="UniProtKB-SubCell"/>
</dbReference>
<dbReference type="PROSITE" id="PS51293">
    <property type="entry name" value="SANT"/>
    <property type="match status" value="1"/>
</dbReference>
<feature type="domain" description="ELM2" evidence="9">
    <location>
        <begin position="141"/>
        <end position="250"/>
    </location>
</feature>
<dbReference type="PROSITE" id="PS51156">
    <property type="entry name" value="ELM2"/>
    <property type="match status" value="1"/>
</dbReference>
<keyword evidence="5" id="KW-0862">Zinc</keyword>
<dbReference type="Gene3D" id="1.10.10.60">
    <property type="entry name" value="Homeodomain-like"/>
    <property type="match status" value="1"/>
</dbReference>
<feature type="compositionally biased region" description="Acidic residues" evidence="8">
    <location>
        <begin position="1"/>
        <end position="27"/>
    </location>
</feature>
<evidence type="ECO:0000259" key="9">
    <source>
        <dbReference type="PROSITE" id="PS51156"/>
    </source>
</evidence>
<dbReference type="EMBL" id="JBICCN010000309">
    <property type="protein sequence ID" value="KAL3078780.1"/>
    <property type="molecule type" value="Genomic_DNA"/>
</dbReference>
<comment type="caution">
    <text evidence="11">The sequence shown here is derived from an EMBL/GenBank/DDBJ whole genome shotgun (WGS) entry which is preliminary data.</text>
</comment>
<dbReference type="InterPro" id="IPR017884">
    <property type="entry name" value="SANT_dom"/>
</dbReference>
<dbReference type="SUPFAM" id="SSF46689">
    <property type="entry name" value="Homeodomain-like"/>
    <property type="match status" value="1"/>
</dbReference>
<feature type="compositionally biased region" description="Polar residues" evidence="8">
    <location>
        <begin position="368"/>
        <end position="377"/>
    </location>
</feature>
<keyword evidence="12" id="KW-1185">Reference proteome</keyword>
<keyword evidence="4" id="KW-0863">Zinc-finger</keyword>
<dbReference type="InterPro" id="IPR001005">
    <property type="entry name" value="SANT/Myb"/>
</dbReference>
<evidence type="ECO:0000313" key="12">
    <source>
        <dbReference type="Proteomes" id="UP001620645"/>
    </source>
</evidence>
<dbReference type="GO" id="GO:0003677">
    <property type="term" value="F:DNA binding"/>
    <property type="evidence" value="ECO:0007669"/>
    <property type="project" value="UniProtKB-KW"/>
</dbReference>
<dbReference type="PANTHER" id="PTHR10865:SF28">
    <property type="entry name" value="ELM2 DOMAIN-CONTAINING PROTEIN"/>
    <property type="match status" value="1"/>
</dbReference>
<evidence type="ECO:0000256" key="1">
    <source>
        <dbReference type="ARBA" id="ARBA00004123"/>
    </source>
</evidence>
<protein>
    <recommendedName>
        <fullName evidence="13">Mesoderm induction early response protein 1</fullName>
    </recommendedName>
</protein>
<dbReference type="InterPro" id="IPR000949">
    <property type="entry name" value="ELM2_dom"/>
</dbReference>
<evidence type="ECO:0000256" key="6">
    <source>
        <dbReference type="ARBA" id="ARBA00023125"/>
    </source>
</evidence>
<evidence type="ECO:0000256" key="8">
    <source>
        <dbReference type="SAM" id="MobiDB-lite"/>
    </source>
</evidence>
<evidence type="ECO:0000256" key="5">
    <source>
        <dbReference type="ARBA" id="ARBA00022833"/>
    </source>
</evidence>
<evidence type="ECO:0000256" key="3">
    <source>
        <dbReference type="ARBA" id="ARBA00022723"/>
    </source>
</evidence>
<name>A0ABD2IND0_HETSC</name>
<proteinExistence type="predicted"/>
<evidence type="ECO:0000256" key="7">
    <source>
        <dbReference type="ARBA" id="ARBA00023242"/>
    </source>
</evidence>
<dbReference type="InterPro" id="IPR040138">
    <property type="entry name" value="MIER/MTA"/>
</dbReference>
<feature type="compositionally biased region" description="Acidic residues" evidence="8">
    <location>
        <begin position="63"/>
        <end position="73"/>
    </location>
</feature>
<evidence type="ECO:0000256" key="4">
    <source>
        <dbReference type="ARBA" id="ARBA00022771"/>
    </source>
</evidence>
<keyword evidence="2" id="KW-0678">Repressor</keyword>
<dbReference type="GO" id="GO:0008270">
    <property type="term" value="F:zinc ion binding"/>
    <property type="evidence" value="ECO:0007669"/>
    <property type="project" value="UniProtKB-KW"/>
</dbReference>
<organism evidence="11 12">
    <name type="scientific">Heterodera schachtii</name>
    <name type="common">Sugarbeet cyst nematode worm</name>
    <name type="synonym">Tylenchus schachtii</name>
    <dbReference type="NCBI Taxonomy" id="97005"/>
    <lineage>
        <taxon>Eukaryota</taxon>
        <taxon>Metazoa</taxon>
        <taxon>Ecdysozoa</taxon>
        <taxon>Nematoda</taxon>
        <taxon>Chromadorea</taxon>
        <taxon>Rhabditida</taxon>
        <taxon>Tylenchina</taxon>
        <taxon>Tylenchomorpha</taxon>
        <taxon>Tylenchoidea</taxon>
        <taxon>Heteroderidae</taxon>
        <taxon>Heteroderinae</taxon>
        <taxon>Heterodera</taxon>
    </lineage>
</organism>
<evidence type="ECO:0000313" key="11">
    <source>
        <dbReference type="EMBL" id="KAL3078780.1"/>
    </source>
</evidence>
<dbReference type="PANTHER" id="PTHR10865">
    <property type="entry name" value="METASTASIS-ASSOCIATED PROTEIN AND MESODERM INDUCTION EARLY RESPONSE PROTEIN"/>
    <property type="match status" value="1"/>
</dbReference>
<comment type="subcellular location">
    <subcellularLocation>
        <location evidence="1">Nucleus</location>
    </subcellularLocation>
</comment>
<keyword evidence="7" id="KW-0539">Nucleus</keyword>
<evidence type="ECO:0000259" key="10">
    <source>
        <dbReference type="PROSITE" id="PS51293"/>
    </source>
</evidence>
<dbReference type="FunFam" id="1.10.10.60:FF:000012">
    <property type="entry name" value="Metastasis-associated 1 family, member 3"/>
    <property type="match status" value="1"/>
</dbReference>
<feature type="region of interest" description="Disordered" evidence="8">
    <location>
        <begin position="353"/>
        <end position="386"/>
    </location>
</feature>